<dbReference type="Proteomes" id="UP000678393">
    <property type="component" value="Unassembled WGS sequence"/>
</dbReference>
<comment type="caution">
    <text evidence="1">The sequence shown here is derived from an EMBL/GenBank/DDBJ whole genome shotgun (WGS) entry which is preliminary data.</text>
</comment>
<evidence type="ECO:0000313" key="2">
    <source>
        <dbReference type="Proteomes" id="UP000678393"/>
    </source>
</evidence>
<organism evidence="1 2">
    <name type="scientific">Candidula unifasciata</name>
    <dbReference type="NCBI Taxonomy" id="100452"/>
    <lineage>
        <taxon>Eukaryota</taxon>
        <taxon>Metazoa</taxon>
        <taxon>Spiralia</taxon>
        <taxon>Lophotrochozoa</taxon>
        <taxon>Mollusca</taxon>
        <taxon>Gastropoda</taxon>
        <taxon>Heterobranchia</taxon>
        <taxon>Euthyneura</taxon>
        <taxon>Panpulmonata</taxon>
        <taxon>Eupulmonata</taxon>
        <taxon>Stylommatophora</taxon>
        <taxon>Helicina</taxon>
        <taxon>Helicoidea</taxon>
        <taxon>Geomitridae</taxon>
        <taxon>Candidula</taxon>
    </lineage>
</organism>
<reference evidence="1" key="1">
    <citation type="submission" date="2021-04" db="EMBL/GenBank/DDBJ databases">
        <authorList>
            <consortium name="Molecular Ecology Group"/>
        </authorList>
    </citation>
    <scope>NUCLEOTIDE SEQUENCE</scope>
</reference>
<keyword evidence="2" id="KW-1185">Reference proteome</keyword>
<proteinExistence type="predicted"/>
<dbReference type="OrthoDB" id="6074707at2759"/>
<dbReference type="AlphaFoldDB" id="A0A8S3ZSP9"/>
<protein>
    <submittedName>
        <fullName evidence="1">Uncharacterized protein</fullName>
    </submittedName>
</protein>
<dbReference type="EMBL" id="CAJHNH020005445">
    <property type="protein sequence ID" value="CAG5132509.1"/>
    <property type="molecule type" value="Genomic_DNA"/>
</dbReference>
<name>A0A8S3ZSP9_9EUPU</name>
<accession>A0A8S3ZSP9</accession>
<sequence length="566" mass="63974">MDEYKHTLPSVFRQILLLYKDAPTCNSWVLEKLMEVFCKDVAPNLELVRAVDFKSFLDGFLEADGGMIMYPDFVMNNVSLMAAEVLSAHQDCSFLEKSAFSVIRSPLQYWMVSRGHRVDVTFQIYKRWLQQRSSLHLLNAVQFDVSQALIYCLASPHNYTRQSAGEYFIELLKLSHDDSQDETENEIVTNMKSMLKPAIFELIQEFNSEFLKHAEAAQSVSSSVDKLVPSEQLSDFHITTAANHCRLLSRCTAASEVFCRKCAEAEMFDELAALLKLLVFDNRIETVDLLRPGIAMLIRLIKSKQEVKVETLIKFLLDVCAANNPLLMCDAVYMARLILTQCEVEAKDQTLLLEISLLPLFIMFDVSPQSVLSTCSAAVTLTKSLLKVKQTLKPSSLLKVAVDNLSCVAHVQTGYNAFIDYLELKRTDVPSEVGLPMLKEGNIQNDTFLNFLVLKLTDINLAVKNTQTGNLLNNIQSYTLACLKFPGISCGQLSAVLNCYLMILNYVENADQLKNRAHSGQLMHVGFCCNRDILQDVLHRLQFKMFDRDPNVREMAVRIAGDLYFA</sequence>
<feature type="non-terminal residue" evidence="1">
    <location>
        <position position="1"/>
    </location>
</feature>
<gene>
    <name evidence="1" type="ORF">CUNI_LOCUS18067</name>
</gene>
<evidence type="ECO:0000313" key="1">
    <source>
        <dbReference type="EMBL" id="CAG5132509.1"/>
    </source>
</evidence>